<gene>
    <name evidence="1" type="ORF">H5410_004327</name>
</gene>
<dbReference type="AlphaFoldDB" id="A0A9J6B7P5"/>
<dbReference type="OrthoDB" id="1747345at2759"/>
<protein>
    <submittedName>
        <fullName evidence="1">Uncharacterized protein</fullName>
    </submittedName>
</protein>
<comment type="caution">
    <text evidence="1">The sequence shown here is derived from an EMBL/GenBank/DDBJ whole genome shotgun (WGS) entry which is preliminary data.</text>
</comment>
<dbReference type="Proteomes" id="UP000824120">
    <property type="component" value="Chromosome 1"/>
</dbReference>
<keyword evidence="2" id="KW-1185">Reference proteome</keyword>
<reference evidence="1 2" key="1">
    <citation type="submission" date="2020-09" db="EMBL/GenBank/DDBJ databases">
        <title>De no assembly of potato wild relative species, Solanum commersonii.</title>
        <authorList>
            <person name="Cho K."/>
        </authorList>
    </citation>
    <scope>NUCLEOTIDE SEQUENCE [LARGE SCALE GENOMIC DNA]</scope>
    <source>
        <strain evidence="1">LZ3.2</strain>
        <tissue evidence="1">Leaf</tissue>
    </source>
</reference>
<evidence type="ECO:0000313" key="2">
    <source>
        <dbReference type="Proteomes" id="UP000824120"/>
    </source>
</evidence>
<name>A0A9J6B7P5_SOLCO</name>
<proteinExistence type="predicted"/>
<dbReference type="PANTHER" id="PTHR34427">
    <property type="entry name" value="DUF4283 DOMAIN PROTEIN"/>
    <property type="match status" value="1"/>
</dbReference>
<dbReference type="EMBL" id="JACXVP010000001">
    <property type="protein sequence ID" value="KAG5632610.1"/>
    <property type="molecule type" value="Genomic_DNA"/>
</dbReference>
<evidence type="ECO:0000313" key="1">
    <source>
        <dbReference type="EMBL" id="KAG5632610.1"/>
    </source>
</evidence>
<dbReference type="PANTHER" id="PTHR34427:SF5">
    <property type="entry name" value="DUF4283 DOMAIN-CONTAINING PROTEIN"/>
    <property type="match status" value="1"/>
</dbReference>
<sequence>MNKGSKPRWAKAFGIPLHARAINTYRIIGDLVGGYIYVDEDTWNRSHLQRARICIISSNLVSGAMIELDIGDWAMKSL</sequence>
<organism evidence="1 2">
    <name type="scientific">Solanum commersonii</name>
    <name type="common">Commerson's wild potato</name>
    <name type="synonym">Commerson's nightshade</name>
    <dbReference type="NCBI Taxonomy" id="4109"/>
    <lineage>
        <taxon>Eukaryota</taxon>
        <taxon>Viridiplantae</taxon>
        <taxon>Streptophyta</taxon>
        <taxon>Embryophyta</taxon>
        <taxon>Tracheophyta</taxon>
        <taxon>Spermatophyta</taxon>
        <taxon>Magnoliopsida</taxon>
        <taxon>eudicotyledons</taxon>
        <taxon>Gunneridae</taxon>
        <taxon>Pentapetalae</taxon>
        <taxon>asterids</taxon>
        <taxon>lamiids</taxon>
        <taxon>Solanales</taxon>
        <taxon>Solanaceae</taxon>
        <taxon>Solanoideae</taxon>
        <taxon>Solaneae</taxon>
        <taxon>Solanum</taxon>
    </lineage>
</organism>
<accession>A0A9J6B7P5</accession>